<feature type="compositionally biased region" description="Polar residues" evidence="1">
    <location>
        <begin position="150"/>
        <end position="161"/>
    </location>
</feature>
<keyword evidence="3" id="KW-1185">Reference proteome</keyword>
<dbReference type="Proteomes" id="UP001605036">
    <property type="component" value="Unassembled WGS sequence"/>
</dbReference>
<dbReference type="EMBL" id="JBHFFA010000002">
    <property type="protein sequence ID" value="KAL2642880.1"/>
    <property type="molecule type" value="Genomic_DNA"/>
</dbReference>
<gene>
    <name evidence="2" type="ORF">R1flu_010467</name>
</gene>
<comment type="caution">
    <text evidence="2">The sequence shown here is derived from an EMBL/GenBank/DDBJ whole genome shotgun (WGS) entry which is preliminary data.</text>
</comment>
<protein>
    <submittedName>
        <fullName evidence="2">Uncharacterized protein</fullName>
    </submittedName>
</protein>
<evidence type="ECO:0000313" key="3">
    <source>
        <dbReference type="Proteomes" id="UP001605036"/>
    </source>
</evidence>
<accession>A0ABD1Z585</accession>
<organism evidence="2 3">
    <name type="scientific">Riccia fluitans</name>
    <dbReference type="NCBI Taxonomy" id="41844"/>
    <lineage>
        <taxon>Eukaryota</taxon>
        <taxon>Viridiplantae</taxon>
        <taxon>Streptophyta</taxon>
        <taxon>Embryophyta</taxon>
        <taxon>Marchantiophyta</taxon>
        <taxon>Marchantiopsida</taxon>
        <taxon>Marchantiidae</taxon>
        <taxon>Marchantiales</taxon>
        <taxon>Ricciaceae</taxon>
        <taxon>Riccia</taxon>
    </lineage>
</organism>
<dbReference type="AlphaFoldDB" id="A0ABD1Z585"/>
<name>A0ABD1Z585_9MARC</name>
<reference evidence="2 3" key="1">
    <citation type="submission" date="2024-09" db="EMBL/GenBank/DDBJ databases">
        <title>Chromosome-scale assembly of Riccia fluitans.</title>
        <authorList>
            <person name="Paukszto L."/>
            <person name="Sawicki J."/>
            <person name="Karawczyk K."/>
            <person name="Piernik-Szablinska J."/>
            <person name="Szczecinska M."/>
            <person name="Mazdziarz M."/>
        </authorList>
    </citation>
    <scope>NUCLEOTIDE SEQUENCE [LARGE SCALE GENOMIC DNA]</scope>
    <source>
        <strain evidence="2">Rf_01</strain>
        <tissue evidence="2">Aerial parts of the thallus</tissue>
    </source>
</reference>
<feature type="compositionally biased region" description="Low complexity" evidence="1">
    <location>
        <begin position="50"/>
        <end position="61"/>
    </location>
</feature>
<sequence length="206" mass="21737">MGGCSRARPEESKLPIAEAFSEAKESELPRESVFGSIRRVGRIGAGAGYGAATAPGASTGRSPNSDAWRQYRPCGQCSPVIRKPTDKWRDHRRCTPPPLQQHDPLGAGLAGSESSDDQNSLASLPEGQRFNTVPPVMYASASPEVSTMGTPTFNFGVGTSQPKTTHPGTAGGPTPIPPLFTMPQVRSRSVNRSVKRRAAASPPKAS</sequence>
<feature type="region of interest" description="Disordered" evidence="1">
    <location>
        <begin position="46"/>
        <end position="129"/>
    </location>
</feature>
<evidence type="ECO:0000313" key="2">
    <source>
        <dbReference type="EMBL" id="KAL2642880.1"/>
    </source>
</evidence>
<proteinExistence type="predicted"/>
<feature type="region of interest" description="Disordered" evidence="1">
    <location>
        <begin position="150"/>
        <end position="206"/>
    </location>
</feature>
<evidence type="ECO:0000256" key="1">
    <source>
        <dbReference type="SAM" id="MobiDB-lite"/>
    </source>
</evidence>